<keyword evidence="2" id="KW-1185">Reference proteome</keyword>
<organism evidence="1 2">
    <name type="scientific">Clostridium tetani (strain Massachusetts / E88)</name>
    <dbReference type="NCBI Taxonomy" id="212717"/>
    <lineage>
        <taxon>Bacteria</taxon>
        <taxon>Bacillati</taxon>
        <taxon>Bacillota</taxon>
        <taxon>Clostridia</taxon>
        <taxon>Eubacteriales</taxon>
        <taxon>Clostridiaceae</taxon>
        <taxon>Clostridium</taxon>
    </lineage>
</organism>
<accession>Q899B5</accession>
<dbReference type="PANTHER" id="PTHR39179:SF1">
    <property type="entry name" value="SPORE COAT PROTEIN I"/>
    <property type="match status" value="1"/>
</dbReference>
<reference evidence="1 2" key="1">
    <citation type="journal article" date="2003" name="Proc. Natl. Acad. Sci. U.S.A.">
        <title>The genome sequence of Clostridium tetani, the causative agent of tetanus disease.</title>
        <authorList>
            <person name="Brueggemann H."/>
            <person name="Baumer S."/>
            <person name="Fricke W.F."/>
            <person name="Wiezer A."/>
            <person name="Liesegang H."/>
            <person name="Decker I."/>
            <person name="Herzberg C."/>
            <person name="Martinez-Arias R."/>
            <person name="Merkl R."/>
            <person name="Henne A."/>
            <person name="Gottschalk G."/>
        </authorList>
    </citation>
    <scope>NUCLEOTIDE SEQUENCE [LARGE SCALE GENOMIC DNA]</scope>
    <source>
        <strain evidence="2">Massachusetts / E88</strain>
    </source>
</reference>
<dbReference type="GO" id="GO:0042601">
    <property type="term" value="C:endospore-forming forespore"/>
    <property type="evidence" value="ECO:0007669"/>
    <property type="project" value="TreeGrafter"/>
</dbReference>
<dbReference type="KEGG" id="ctc:CTC_00270"/>
<dbReference type="EMBL" id="AE015927">
    <property type="protein sequence ID" value="AAO34914.1"/>
    <property type="molecule type" value="Genomic_DNA"/>
</dbReference>
<evidence type="ECO:0000313" key="2">
    <source>
        <dbReference type="Proteomes" id="UP000001412"/>
    </source>
</evidence>
<evidence type="ECO:0000313" key="1">
    <source>
        <dbReference type="EMBL" id="AAO34914.1"/>
    </source>
</evidence>
<keyword evidence="1" id="KW-0946">Virion</keyword>
<protein>
    <submittedName>
        <fullName evidence="1">Putative spore coat protein</fullName>
    </submittedName>
</protein>
<dbReference type="AlphaFoldDB" id="Q899B5"/>
<dbReference type="Proteomes" id="UP000001412">
    <property type="component" value="Chromosome"/>
</dbReference>
<dbReference type="HOGENOM" id="CLU_089578_0_0_9"/>
<name>Q899B5_CLOTE</name>
<sequence length="256" mass="30618">MEAEGVMIRENAFLEYLKDINIFVDESIGSDIKVKNVDETKLEKQLYIINDFHKRIMGYKNIKDRLDSGIGKTVEEYKVYIKKVNRDLKRIKSEGPRNAFENKFLEVGEEHIEKGKAAIKNIYKNDYYSLITRSMQNKEIILDKVDFKHLIKEEEFIKVKTISKCKYNLVEMDCFYLLSRYKRKGVNLNYYMLIDRFCHMENLGQSSYQFILSLLSFPYEFVKTIINYRYDRKSLSDYEYLVILEKLIEQKDLISI</sequence>
<dbReference type="STRING" id="212717.CTC_00270"/>
<dbReference type="PANTHER" id="PTHR39179">
    <property type="entry name" value="SPORE COAT PROTEIN I"/>
    <property type="match status" value="1"/>
</dbReference>
<gene>
    <name evidence="1" type="ordered locus">CTC_00270</name>
</gene>
<proteinExistence type="predicted"/>
<keyword evidence="1" id="KW-0167">Capsid protein</keyword>
<dbReference type="Gene3D" id="3.90.1200.10">
    <property type="match status" value="1"/>
</dbReference>
<dbReference type="InterPro" id="IPR047175">
    <property type="entry name" value="CotS-like"/>
</dbReference>